<keyword evidence="2" id="KW-0813">Transport</keyword>
<feature type="transmembrane region" description="Helical" evidence="9">
    <location>
        <begin position="159"/>
        <end position="178"/>
    </location>
</feature>
<organism evidence="11 12">
    <name type="scientific">Streptoalloteichus hindustanus</name>
    <dbReference type="NCBI Taxonomy" id="2017"/>
    <lineage>
        <taxon>Bacteria</taxon>
        <taxon>Bacillati</taxon>
        <taxon>Actinomycetota</taxon>
        <taxon>Actinomycetes</taxon>
        <taxon>Pseudonocardiales</taxon>
        <taxon>Pseudonocardiaceae</taxon>
        <taxon>Streptoalloteichus</taxon>
    </lineage>
</organism>
<dbReference type="Pfam" id="PF07690">
    <property type="entry name" value="MFS_1"/>
    <property type="match status" value="2"/>
</dbReference>
<evidence type="ECO:0000256" key="7">
    <source>
        <dbReference type="ARBA" id="ARBA00038075"/>
    </source>
</evidence>
<dbReference type="Gene3D" id="1.20.1250.20">
    <property type="entry name" value="MFS general substrate transporter like domains"/>
    <property type="match status" value="2"/>
</dbReference>
<feature type="transmembrane region" description="Helical" evidence="9">
    <location>
        <begin position="366"/>
        <end position="386"/>
    </location>
</feature>
<dbReference type="PANTHER" id="PTHR23513">
    <property type="entry name" value="INTEGRAL MEMBRANE EFFLUX PROTEIN-RELATED"/>
    <property type="match status" value="1"/>
</dbReference>
<feature type="transmembrane region" description="Helical" evidence="9">
    <location>
        <begin position="272"/>
        <end position="291"/>
    </location>
</feature>
<comment type="subcellular location">
    <subcellularLocation>
        <location evidence="1">Cell inner membrane</location>
        <topology evidence="1">Multi-pass membrane protein</topology>
    </subcellularLocation>
</comment>
<dbReference type="EMBL" id="FQVN01000001">
    <property type="protein sequence ID" value="SHE68195.1"/>
    <property type="molecule type" value="Genomic_DNA"/>
</dbReference>
<dbReference type="PANTHER" id="PTHR23513:SF9">
    <property type="entry name" value="ENTEROBACTIN EXPORTER ENTS"/>
    <property type="match status" value="1"/>
</dbReference>
<evidence type="ECO:0000256" key="1">
    <source>
        <dbReference type="ARBA" id="ARBA00004429"/>
    </source>
</evidence>
<evidence type="ECO:0000256" key="9">
    <source>
        <dbReference type="SAM" id="Phobius"/>
    </source>
</evidence>
<keyword evidence="3" id="KW-1003">Cell membrane</keyword>
<keyword evidence="6 9" id="KW-0472">Membrane</keyword>
<protein>
    <recommendedName>
        <fullName evidence="8">Multidrug efflux pump Tap</fullName>
    </recommendedName>
</protein>
<dbReference type="InterPro" id="IPR036259">
    <property type="entry name" value="MFS_trans_sf"/>
</dbReference>
<evidence type="ECO:0000256" key="2">
    <source>
        <dbReference type="ARBA" id="ARBA00022448"/>
    </source>
</evidence>
<dbReference type="SUPFAM" id="SSF103473">
    <property type="entry name" value="MFS general substrate transporter"/>
    <property type="match status" value="1"/>
</dbReference>
<dbReference type="PROSITE" id="PS50850">
    <property type="entry name" value="MFS"/>
    <property type="match status" value="1"/>
</dbReference>
<dbReference type="GO" id="GO:0005886">
    <property type="term" value="C:plasma membrane"/>
    <property type="evidence" value="ECO:0007669"/>
    <property type="project" value="UniProtKB-SubCell"/>
</dbReference>
<evidence type="ECO:0000256" key="3">
    <source>
        <dbReference type="ARBA" id="ARBA00022475"/>
    </source>
</evidence>
<dbReference type="InterPro" id="IPR011701">
    <property type="entry name" value="MFS"/>
</dbReference>
<feature type="domain" description="Major facilitator superfamily (MFS) profile" evidence="10">
    <location>
        <begin position="234"/>
        <end position="437"/>
    </location>
</feature>
<feature type="transmembrane region" description="Helical" evidence="9">
    <location>
        <begin position="100"/>
        <end position="127"/>
    </location>
</feature>
<feature type="transmembrane region" description="Helical" evidence="9">
    <location>
        <begin position="233"/>
        <end position="252"/>
    </location>
</feature>
<dbReference type="GO" id="GO:0022857">
    <property type="term" value="F:transmembrane transporter activity"/>
    <property type="evidence" value="ECO:0007669"/>
    <property type="project" value="InterPro"/>
</dbReference>
<keyword evidence="4 9" id="KW-0812">Transmembrane</keyword>
<name>A0A1M4VH71_STRHI</name>
<dbReference type="Proteomes" id="UP000184501">
    <property type="component" value="Unassembled WGS sequence"/>
</dbReference>
<feature type="transmembrane region" description="Helical" evidence="9">
    <location>
        <begin position="392"/>
        <end position="410"/>
    </location>
</feature>
<feature type="transmembrane region" description="Helical" evidence="9">
    <location>
        <begin position="298"/>
        <end position="315"/>
    </location>
</feature>
<feature type="transmembrane region" description="Helical" evidence="9">
    <location>
        <begin position="321"/>
        <end position="345"/>
    </location>
</feature>
<dbReference type="CDD" id="cd06173">
    <property type="entry name" value="MFS_MefA_like"/>
    <property type="match status" value="1"/>
</dbReference>
<gene>
    <name evidence="11" type="ORF">SAMN05444320_101766</name>
</gene>
<comment type="similarity">
    <text evidence="7">Belongs to the major facilitator superfamily. Drug:H(+) antiporter-3 (DHA3) (TC 2.A.1.21) family.</text>
</comment>
<evidence type="ECO:0000256" key="8">
    <source>
        <dbReference type="ARBA" id="ARBA00040914"/>
    </source>
</evidence>
<keyword evidence="12" id="KW-1185">Reference proteome</keyword>
<evidence type="ECO:0000259" key="10">
    <source>
        <dbReference type="PROSITE" id="PS50850"/>
    </source>
</evidence>
<feature type="transmembrane region" description="Helical" evidence="9">
    <location>
        <begin position="61"/>
        <end position="80"/>
    </location>
</feature>
<evidence type="ECO:0000256" key="6">
    <source>
        <dbReference type="ARBA" id="ARBA00023136"/>
    </source>
</evidence>
<reference evidence="11 12" key="1">
    <citation type="submission" date="2016-11" db="EMBL/GenBank/DDBJ databases">
        <authorList>
            <person name="Jaros S."/>
            <person name="Januszkiewicz K."/>
            <person name="Wedrychowicz H."/>
        </authorList>
    </citation>
    <scope>NUCLEOTIDE SEQUENCE [LARGE SCALE GENOMIC DNA]</scope>
    <source>
        <strain evidence="11 12">DSM 44523</strain>
    </source>
</reference>
<evidence type="ECO:0000256" key="4">
    <source>
        <dbReference type="ARBA" id="ARBA00022692"/>
    </source>
</evidence>
<evidence type="ECO:0000313" key="12">
    <source>
        <dbReference type="Proteomes" id="UP000184501"/>
    </source>
</evidence>
<evidence type="ECO:0000313" key="11">
    <source>
        <dbReference type="EMBL" id="SHE68195.1"/>
    </source>
</evidence>
<feature type="transmembrane region" description="Helical" evidence="9">
    <location>
        <begin position="26"/>
        <end position="49"/>
    </location>
</feature>
<sequence length="437" mass="44778">MGRPGLTLTQGQPCSLVRVKLSVVPYLAADAFSLLGNMVAGVVTPLLVLARTGDATAAGTVAAVTALPSLLAALLGGVVADRVDRRRLSIGADVASAASVAALPVVDAVFGLNLGWFVVLGLVGALFDVPGMTARETLFPAVAARAGMPLERLAGLKEALSALVLVIGPGAGALLVTLVDEASVLWVTAGCSALAALLTLAQPGDLSGEPAATARQGVLGELREGFAVLRRDSVIGGLTVLSLLFVLVMGPFQGLVIPVHLTAVGEPERFGVVVTAITLGSLLGNGLYAAVGQRISRWGWFLGCNLLTLAGLVWLTALPGFWWMLAAGFVTGAAAGPMQPLLSVLSVERVPDEARGRVMGLQNAGVLASMPLGLLGAGLLLEHWGVRDTGRLIAVALVVITVGTVCWPGLRRQLRQRPEPGAGEQSEAVEVGIADHR</sequence>
<evidence type="ECO:0000256" key="5">
    <source>
        <dbReference type="ARBA" id="ARBA00022989"/>
    </source>
</evidence>
<proteinExistence type="inferred from homology"/>
<dbReference type="STRING" id="2017.SAMN05444320_101766"/>
<dbReference type="AlphaFoldDB" id="A0A1M4VH71"/>
<keyword evidence="5 9" id="KW-1133">Transmembrane helix</keyword>
<accession>A0A1M4VH71</accession>
<dbReference type="InterPro" id="IPR020846">
    <property type="entry name" value="MFS_dom"/>
</dbReference>